<sequence length="93" mass="10575">MKIGYLEIVLSASWVRSLKEKRMLVRSIVAKTRQKFNISVKEFATLDEHQTITLGITCGSNSTSQIDAILDQVVNFIESNYETEIIGIEREIL</sequence>
<accession>A0A173SI53</accession>
<dbReference type="Proteomes" id="UP000487649">
    <property type="component" value="Unassembled WGS sequence"/>
</dbReference>
<dbReference type="PANTHER" id="PTHR36441:SF1">
    <property type="entry name" value="DUF503 DOMAIN-CONTAINING PROTEIN"/>
    <property type="match status" value="1"/>
</dbReference>
<dbReference type="GeneID" id="60059651"/>
<dbReference type="Gene3D" id="3.30.70.1120">
    <property type="entry name" value="TT1725-like"/>
    <property type="match status" value="1"/>
</dbReference>
<evidence type="ECO:0000313" key="2">
    <source>
        <dbReference type="Proteomes" id="UP000487649"/>
    </source>
</evidence>
<proteinExistence type="predicted"/>
<dbReference type="InterPro" id="IPR036746">
    <property type="entry name" value="TT1725-like_sf"/>
</dbReference>
<dbReference type="EMBL" id="WMQE01000010">
    <property type="protein sequence ID" value="MTK20995.1"/>
    <property type="molecule type" value="Genomic_DNA"/>
</dbReference>
<dbReference type="SUPFAM" id="SSF103007">
    <property type="entry name" value="Hypothetical protein TT1725"/>
    <property type="match status" value="1"/>
</dbReference>
<reference evidence="1 2" key="1">
    <citation type="journal article" date="2019" name="Nat. Med.">
        <title>A library of human gut bacterial isolates paired with longitudinal multiomics data enables mechanistic microbiome research.</title>
        <authorList>
            <person name="Poyet M."/>
            <person name="Groussin M."/>
            <person name="Gibbons S.M."/>
            <person name="Avila-Pacheco J."/>
            <person name="Jiang X."/>
            <person name="Kearney S.M."/>
            <person name="Perrotta A.R."/>
            <person name="Berdy B."/>
            <person name="Zhao S."/>
            <person name="Lieberman T.D."/>
            <person name="Swanson P.K."/>
            <person name="Smith M."/>
            <person name="Roesemann S."/>
            <person name="Alexander J.E."/>
            <person name="Rich S.A."/>
            <person name="Livny J."/>
            <person name="Vlamakis H."/>
            <person name="Clish C."/>
            <person name="Bullock K."/>
            <person name="Deik A."/>
            <person name="Scott J."/>
            <person name="Pierce K.A."/>
            <person name="Xavier R.J."/>
            <person name="Alm E.J."/>
        </authorList>
    </citation>
    <scope>NUCLEOTIDE SEQUENCE [LARGE SCALE GENOMIC DNA]</scope>
    <source>
        <strain evidence="1 2">BIOML-A198</strain>
    </source>
</reference>
<comment type="caution">
    <text evidence="1">The sequence shown here is derived from an EMBL/GenBank/DDBJ whole genome shotgun (WGS) entry which is preliminary data.</text>
</comment>
<name>A0A173SI53_9FIRM</name>
<dbReference type="AlphaFoldDB" id="A0A173SI53"/>
<organism evidence="1 2">
    <name type="scientific">Turicibacter sanguinis</name>
    <dbReference type="NCBI Taxonomy" id="154288"/>
    <lineage>
        <taxon>Bacteria</taxon>
        <taxon>Bacillati</taxon>
        <taxon>Bacillota</taxon>
        <taxon>Erysipelotrichia</taxon>
        <taxon>Erysipelotrichales</taxon>
        <taxon>Turicibacteraceae</taxon>
        <taxon>Turicibacter</taxon>
    </lineage>
</organism>
<dbReference type="RefSeq" id="WP_006783643.1">
    <property type="nucleotide sequence ID" value="NZ_CABJBH010000004.1"/>
</dbReference>
<evidence type="ECO:0000313" key="1">
    <source>
        <dbReference type="EMBL" id="MTK20995.1"/>
    </source>
</evidence>
<dbReference type="PANTHER" id="PTHR36441">
    <property type="entry name" value="HYPOTHETICAL CYTOSOLIC PROTEIN"/>
    <property type="match status" value="1"/>
</dbReference>
<dbReference type="Pfam" id="PF04456">
    <property type="entry name" value="DUF503"/>
    <property type="match status" value="1"/>
</dbReference>
<dbReference type="OrthoDB" id="9809023at2"/>
<dbReference type="InterPro" id="IPR007546">
    <property type="entry name" value="DUF503"/>
</dbReference>
<gene>
    <name evidence="1" type="ORF">GMA92_06140</name>
</gene>
<protein>
    <submittedName>
        <fullName evidence="1">DUF503 family protein</fullName>
    </submittedName>
</protein>